<sequence length="30" mass="3333">MDGHLTDGVVHVGGDARQRFYDSRGYGRPL</sequence>
<dbReference type="InterPro" id="IPR006678">
    <property type="entry name" value="tRNA_intron_Endonuc_N"/>
</dbReference>
<dbReference type="AlphaFoldDB" id="A0ABD5S1P5"/>
<feature type="domain" description="tRNA intron endonuclease N-terminal" evidence="1">
    <location>
        <begin position="1"/>
        <end position="29"/>
    </location>
</feature>
<evidence type="ECO:0000313" key="3">
    <source>
        <dbReference type="Proteomes" id="UP001596328"/>
    </source>
</evidence>
<evidence type="ECO:0000313" key="2">
    <source>
        <dbReference type="EMBL" id="MFC6725633.1"/>
    </source>
</evidence>
<comment type="caution">
    <text evidence="2">The sequence shown here is derived from an EMBL/GenBank/DDBJ whole genome shotgun (WGS) entry which is preliminary data.</text>
</comment>
<organism evidence="2 3">
    <name type="scientific">Halobium palmae</name>
    <dbReference type="NCBI Taxonomy" id="1776492"/>
    <lineage>
        <taxon>Archaea</taxon>
        <taxon>Methanobacteriati</taxon>
        <taxon>Methanobacteriota</taxon>
        <taxon>Stenosarchaea group</taxon>
        <taxon>Halobacteria</taxon>
        <taxon>Halobacteriales</taxon>
        <taxon>Haloferacaceae</taxon>
        <taxon>Halobium</taxon>
    </lineage>
</organism>
<reference evidence="2 3" key="1">
    <citation type="journal article" date="2019" name="Int. J. Syst. Evol. Microbiol.">
        <title>The Global Catalogue of Microorganisms (GCM) 10K type strain sequencing project: providing services to taxonomists for standard genome sequencing and annotation.</title>
        <authorList>
            <consortium name="The Broad Institute Genomics Platform"/>
            <consortium name="The Broad Institute Genome Sequencing Center for Infectious Disease"/>
            <person name="Wu L."/>
            <person name="Ma J."/>
        </authorList>
    </citation>
    <scope>NUCLEOTIDE SEQUENCE [LARGE SCALE GENOMIC DNA]</scope>
    <source>
        <strain evidence="2 3">NBRC 111368</strain>
    </source>
</reference>
<keyword evidence="3" id="KW-1185">Reference proteome</keyword>
<protein>
    <recommendedName>
        <fullName evidence="1">tRNA intron endonuclease N-terminal domain-containing protein</fullName>
    </recommendedName>
</protein>
<accession>A0ABD5S1P5</accession>
<dbReference type="Proteomes" id="UP001596328">
    <property type="component" value="Unassembled WGS sequence"/>
</dbReference>
<gene>
    <name evidence="2" type="ORF">ACFQE1_14910</name>
</gene>
<name>A0ABD5S1P5_9EURY</name>
<feature type="non-terminal residue" evidence="2">
    <location>
        <position position="30"/>
    </location>
</feature>
<dbReference type="EMBL" id="JBHSWU010000624">
    <property type="protein sequence ID" value="MFC6725633.1"/>
    <property type="molecule type" value="Genomic_DNA"/>
</dbReference>
<dbReference type="Pfam" id="PF02778">
    <property type="entry name" value="tRNA_int_endo_N"/>
    <property type="match status" value="1"/>
</dbReference>
<dbReference type="InterPro" id="IPR036740">
    <property type="entry name" value="tRNA_intron_Endonuc_N_sf"/>
</dbReference>
<proteinExistence type="predicted"/>
<dbReference type="SUPFAM" id="SSF55267">
    <property type="entry name" value="tRNA-intron endonuclease N-terminal domain-like"/>
    <property type="match status" value="1"/>
</dbReference>
<evidence type="ECO:0000259" key="1">
    <source>
        <dbReference type="Pfam" id="PF02778"/>
    </source>
</evidence>